<reference evidence="3" key="1">
    <citation type="submission" date="2023-03" db="EMBL/GenBank/DDBJ databases">
        <title>Mating type loci evolution in Malassezia.</title>
        <authorList>
            <person name="Coelho M.A."/>
        </authorList>
    </citation>
    <scope>NUCLEOTIDE SEQUENCE</scope>
    <source>
        <strain evidence="3">CBS 11721</strain>
    </source>
</reference>
<dbReference type="Gene3D" id="3.40.50.1010">
    <property type="entry name" value="5'-nuclease"/>
    <property type="match status" value="1"/>
</dbReference>
<feature type="region of interest" description="Disordered" evidence="2">
    <location>
        <begin position="848"/>
        <end position="879"/>
    </location>
</feature>
<evidence type="ECO:0000313" key="3">
    <source>
        <dbReference type="EMBL" id="WFD34161.1"/>
    </source>
</evidence>
<feature type="compositionally biased region" description="Low complexity" evidence="2">
    <location>
        <begin position="346"/>
        <end position="368"/>
    </location>
</feature>
<evidence type="ECO:0000256" key="2">
    <source>
        <dbReference type="SAM" id="MobiDB-lite"/>
    </source>
</evidence>
<dbReference type="InterPro" id="IPR026832">
    <property type="entry name" value="Asteroid"/>
</dbReference>
<accession>A0AAF0EPG0</accession>
<dbReference type="EMBL" id="CP119878">
    <property type="protein sequence ID" value="WFD34161.1"/>
    <property type="molecule type" value="Genomic_DNA"/>
</dbReference>
<feature type="compositionally biased region" description="Acidic residues" evidence="2">
    <location>
        <begin position="572"/>
        <end position="592"/>
    </location>
</feature>
<dbReference type="Proteomes" id="UP001219933">
    <property type="component" value="Chromosome 2"/>
</dbReference>
<sequence>MGVLGLSRWASEMQRLISSEITLPLPKGSGEALLDGEPADIKADGDWLVIDAWAWIHYVWYSMNTNVYQGGSMIQFGVLLGAWIETLRRAGFQLVVVFDGPRLHHKLNSTLTRVQQCVRLNQKLMRAGMNLRRDPEFENGRLLPPGITACVQNVLDQHKVECIMGNDEVDYAIAKLANERSGYVLSRDSDFLILCANAPQAKGYVPLGTFEFIAYETEAAVAAAAAAAVPEQDDDGFTAVSSKPRRKAAPTRSTSLPMLMRTPVLPAKTEELREASLRFRLYSSYKMAEQLKLPIALLPVLAGLVGTENRSSEQAELFNVVFHGVSSRLPVIASLLEEQYAAAQAEAAGNAPQRPPIAATHTAAGAEAPTEDDARDPVSRLVARTFDSVLQYGRKRRGAHIPVSWEQRTIIIDSMNEAALSYAPEHGAEAIERFMAETESGALQAFQKAYWDRKLDQSLVSVCLERIFIARVFLEEPTEPAVQRSVLRQMRSFIWSIIFGVWLDAHPEERRKRIDEEKQEDGEIEATEEPTEDAEAEAEKADNGVDTTDPAIAAILEAKLAIASMEEKKDTEEEEAEEEEQVEEEEEAEYDPADDHPVVTEYTRTEYSLRREEIPVLHLGDVLAETAERTGFDLPDSLESLVEEHADAKDNVEEDEENYTLVPSALLRAPLLDEDKRIDLWLYAHHAATDEVRELPRDLWPIAAALRYIIVENQEHLGRMRTRNNWTAAELDAVVYTACVMRRMIKEASPAELELISESYASGSPSNRSITLSTTASFVLETSTLLTQSLLLGDTLAPSHVLFEAPIFHARLAAVEAEKPTPTLWQRFEDPVLQREVMDAVVDGLEQRLGKTKSKNAQSQRKNAPRQRHHLGMLSETML</sequence>
<evidence type="ECO:0000256" key="1">
    <source>
        <dbReference type="ARBA" id="ARBA00007398"/>
    </source>
</evidence>
<dbReference type="InterPro" id="IPR029060">
    <property type="entry name" value="PIN-like_dom_sf"/>
</dbReference>
<feature type="region of interest" description="Disordered" evidence="2">
    <location>
        <begin position="514"/>
        <end position="548"/>
    </location>
</feature>
<keyword evidence="4" id="KW-1185">Reference proteome</keyword>
<name>A0AAF0EPG0_9BASI</name>
<feature type="region of interest" description="Disordered" evidence="2">
    <location>
        <begin position="346"/>
        <end position="377"/>
    </location>
</feature>
<gene>
    <name evidence="3" type="ORF">MCUN1_000997</name>
</gene>
<dbReference type="SUPFAM" id="SSF88723">
    <property type="entry name" value="PIN domain-like"/>
    <property type="match status" value="1"/>
</dbReference>
<proteinExistence type="inferred from homology"/>
<feature type="region of interest" description="Disordered" evidence="2">
    <location>
        <begin position="566"/>
        <end position="600"/>
    </location>
</feature>
<comment type="similarity">
    <text evidence="1">Belongs to the asteroid family.</text>
</comment>
<evidence type="ECO:0008006" key="5">
    <source>
        <dbReference type="Google" id="ProtNLM"/>
    </source>
</evidence>
<evidence type="ECO:0000313" key="4">
    <source>
        <dbReference type="Proteomes" id="UP001219933"/>
    </source>
</evidence>
<organism evidence="3 4">
    <name type="scientific">Malassezia cuniculi</name>
    <dbReference type="NCBI Taxonomy" id="948313"/>
    <lineage>
        <taxon>Eukaryota</taxon>
        <taxon>Fungi</taxon>
        <taxon>Dikarya</taxon>
        <taxon>Basidiomycota</taxon>
        <taxon>Ustilaginomycotina</taxon>
        <taxon>Malasseziomycetes</taxon>
        <taxon>Malasseziales</taxon>
        <taxon>Malasseziaceae</taxon>
        <taxon>Malassezia</taxon>
    </lineage>
</organism>
<feature type="compositionally biased region" description="Acidic residues" evidence="2">
    <location>
        <begin position="517"/>
        <end position="536"/>
    </location>
</feature>
<dbReference type="AlphaFoldDB" id="A0AAF0EPG0"/>
<dbReference type="PANTHER" id="PTHR15665:SF1">
    <property type="entry name" value="PROTEIN ASTEROID HOMOLOG 1"/>
    <property type="match status" value="1"/>
</dbReference>
<protein>
    <recommendedName>
        <fullName evidence="5">PIN domain-like protein</fullName>
    </recommendedName>
</protein>
<dbReference type="PANTHER" id="PTHR15665">
    <property type="entry name" value="ASTEROID PROTEIN"/>
    <property type="match status" value="1"/>
</dbReference>